<keyword evidence="3" id="KW-0378">Hydrolase</keyword>
<dbReference type="InterPro" id="IPR050131">
    <property type="entry name" value="Peptidase_S8_subtilisin-like"/>
</dbReference>
<dbReference type="PROSITE" id="PS51892">
    <property type="entry name" value="SUBTILASE"/>
    <property type="match status" value="1"/>
</dbReference>
<evidence type="ECO:0000313" key="10">
    <source>
        <dbReference type="EMBL" id="GFH43914.1"/>
    </source>
</evidence>
<dbReference type="PANTHER" id="PTHR43806">
    <property type="entry name" value="PEPTIDASE S8"/>
    <property type="match status" value="1"/>
</dbReference>
<gene>
    <name evidence="10" type="ORF">CTEN210_00388</name>
</gene>
<dbReference type="Gene3D" id="3.40.50.200">
    <property type="entry name" value="Peptidase S8/S53 domain"/>
    <property type="match status" value="1"/>
</dbReference>
<sequence>MNGIAWCAVNGANVINLSLGIHVSWSNSHILLAYQDLFEEILNIDDVLVVAAAGNSGVNNLHFPAILPGVVSVGAVDENKQLAAFSTKNYGIELAAPGVNVVSTIPSSHRFGLWAPFSGTSMACPHVAGVAALVWSHFPWISAKTLREVLIQSATDLGDDGRDERFGFGLVDAKAAYDLLASGYTSGPSVEPSSSMSPSQSSSPSSEPSTSIAPSASKSPTSAPTPCDGELLEVVVQTDTKGNETNWNIVEWLSPLTIGEDILSGGKYPENEQILDHQSICLPSCQDDPMSSLYRFILHDDGYDGGASYSILLNGKTIIESGWYFSTMLSTFSTCGTEVFSATLAANPTVALTAVDKMTTSTSKSSKSSRTKYSVALEPYNATGFRQFWLKTNHGYLMNFYTSQCLQHHKGALIMRECKEEKYHLSQSFVFTDDQTIMSLSTGNPAIAVDASDSSIVFEEYLSLGSGPHAGNLWNIQKFSRVVYA</sequence>
<keyword evidence="4" id="KW-0720">Serine protease</keyword>
<dbReference type="SUPFAM" id="SSF52743">
    <property type="entry name" value="Subtilisin-like"/>
    <property type="match status" value="1"/>
</dbReference>
<evidence type="ECO:0000256" key="3">
    <source>
        <dbReference type="ARBA" id="ARBA00022801"/>
    </source>
</evidence>
<feature type="domain" description="Peptidase S8/S53" evidence="9">
    <location>
        <begin position="2"/>
        <end position="169"/>
    </location>
</feature>
<dbReference type="InterPro" id="IPR023828">
    <property type="entry name" value="Peptidase_S8_Ser-AS"/>
</dbReference>
<evidence type="ECO:0000256" key="2">
    <source>
        <dbReference type="ARBA" id="ARBA00022670"/>
    </source>
</evidence>
<name>A0AAD3CE13_9STRA</name>
<evidence type="ECO:0000256" key="1">
    <source>
        <dbReference type="ARBA" id="ARBA00011073"/>
    </source>
</evidence>
<dbReference type="Pfam" id="PF00082">
    <property type="entry name" value="Peptidase_S8"/>
    <property type="match status" value="1"/>
</dbReference>
<accession>A0AAD3CE13</accession>
<evidence type="ECO:0000256" key="4">
    <source>
        <dbReference type="ARBA" id="ARBA00022825"/>
    </source>
</evidence>
<reference evidence="10 11" key="1">
    <citation type="journal article" date="2021" name="Sci. Rep.">
        <title>The genome of the diatom Chaetoceros tenuissimus carries an ancient integrated fragment of an extant virus.</title>
        <authorList>
            <person name="Hongo Y."/>
            <person name="Kimura K."/>
            <person name="Takaki Y."/>
            <person name="Yoshida Y."/>
            <person name="Baba S."/>
            <person name="Kobayashi G."/>
            <person name="Nagasaki K."/>
            <person name="Hano T."/>
            <person name="Tomaru Y."/>
        </authorList>
    </citation>
    <scope>NUCLEOTIDE SEQUENCE [LARGE SCALE GENOMIC DNA]</scope>
    <source>
        <strain evidence="10 11">NIES-3715</strain>
    </source>
</reference>
<keyword evidence="2" id="KW-0645">Protease</keyword>
<evidence type="ECO:0000313" key="11">
    <source>
        <dbReference type="Proteomes" id="UP001054902"/>
    </source>
</evidence>
<dbReference type="InterPro" id="IPR036852">
    <property type="entry name" value="Peptidase_S8/S53_dom_sf"/>
</dbReference>
<dbReference type="GO" id="GO:0006508">
    <property type="term" value="P:proteolysis"/>
    <property type="evidence" value="ECO:0007669"/>
    <property type="project" value="UniProtKB-KW"/>
</dbReference>
<proteinExistence type="inferred from homology"/>
<dbReference type="GO" id="GO:0004252">
    <property type="term" value="F:serine-type endopeptidase activity"/>
    <property type="evidence" value="ECO:0007669"/>
    <property type="project" value="UniProtKB-EC"/>
</dbReference>
<dbReference type="EMBL" id="BLLK01000019">
    <property type="protein sequence ID" value="GFH43914.1"/>
    <property type="molecule type" value="Genomic_DNA"/>
</dbReference>
<evidence type="ECO:0000256" key="8">
    <source>
        <dbReference type="SAM" id="MobiDB-lite"/>
    </source>
</evidence>
<dbReference type="EC" id="3.4.21.62" evidence="6"/>
<dbReference type="InterPro" id="IPR000209">
    <property type="entry name" value="Peptidase_S8/S53_dom"/>
</dbReference>
<comment type="catalytic activity">
    <reaction evidence="5">
        <text>Hydrolysis of proteins with broad specificity for peptide bonds, and a preference for a large uncharged residue in P1. Hydrolyzes peptide amides.</text>
        <dbReference type="EC" id="3.4.21.62"/>
    </reaction>
</comment>
<evidence type="ECO:0000256" key="7">
    <source>
        <dbReference type="PROSITE-ProRule" id="PRU01240"/>
    </source>
</evidence>
<dbReference type="PROSITE" id="PS00138">
    <property type="entry name" value="SUBTILASE_SER"/>
    <property type="match status" value="1"/>
</dbReference>
<evidence type="ECO:0000256" key="6">
    <source>
        <dbReference type="ARBA" id="ARBA00023619"/>
    </source>
</evidence>
<keyword evidence="11" id="KW-1185">Reference proteome</keyword>
<dbReference type="SUPFAM" id="SSF50370">
    <property type="entry name" value="Ricin B-like lectins"/>
    <property type="match status" value="1"/>
</dbReference>
<comment type="similarity">
    <text evidence="1 7">Belongs to the peptidase S8 family.</text>
</comment>
<organism evidence="10 11">
    <name type="scientific">Chaetoceros tenuissimus</name>
    <dbReference type="NCBI Taxonomy" id="426638"/>
    <lineage>
        <taxon>Eukaryota</taxon>
        <taxon>Sar</taxon>
        <taxon>Stramenopiles</taxon>
        <taxon>Ochrophyta</taxon>
        <taxon>Bacillariophyta</taxon>
        <taxon>Coscinodiscophyceae</taxon>
        <taxon>Chaetocerotophycidae</taxon>
        <taxon>Chaetocerotales</taxon>
        <taxon>Chaetocerotaceae</taxon>
        <taxon>Chaetoceros</taxon>
    </lineage>
</organism>
<dbReference type="PANTHER" id="PTHR43806:SF11">
    <property type="entry name" value="CEREVISIN-RELATED"/>
    <property type="match status" value="1"/>
</dbReference>
<dbReference type="AlphaFoldDB" id="A0AAD3CE13"/>
<evidence type="ECO:0000259" key="9">
    <source>
        <dbReference type="Pfam" id="PF00082"/>
    </source>
</evidence>
<feature type="region of interest" description="Disordered" evidence="8">
    <location>
        <begin position="188"/>
        <end position="227"/>
    </location>
</feature>
<protein>
    <recommendedName>
        <fullName evidence="6">subtilisin</fullName>
        <ecNumber evidence="6">3.4.21.62</ecNumber>
    </recommendedName>
</protein>
<evidence type="ECO:0000256" key="5">
    <source>
        <dbReference type="ARBA" id="ARBA00023529"/>
    </source>
</evidence>
<dbReference type="Proteomes" id="UP001054902">
    <property type="component" value="Unassembled WGS sequence"/>
</dbReference>
<feature type="compositionally biased region" description="Low complexity" evidence="8">
    <location>
        <begin position="188"/>
        <end position="226"/>
    </location>
</feature>
<comment type="caution">
    <text evidence="10">The sequence shown here is derived from an EMBL/GenBank/DDBJ whole genome shotgun (WGS) entry which is preliminary data.</text>
</comment>
<comment type="caution">
    <text evidence="7">Lacks conserved residue(s) required for the propagation of feature annotation.</text>
</comment>
<dbReference type="InterPro" id="IPR035992">
    <property type="entry name" value="Ricin_B-like_lectins"/>
</dbReference>
<dbReference type="GO" id="GO:0005615">
    <property type="term" value="C:extracellular space"/>
    <property type="evidence" value="ECO:0007669"/>
    <property type="project" value="TreeGrafter"/>
</dbReference>